<proteinExistence type="predicted"/>
<gene>
    <name evidence="2" type="ORF">MUN87_20185</name>
</gene>
<keyword evidence="1" id="KW-0472">Membrane</keyword>
<feature type="transmembrane region" description="Helical" evidence="1">
    <location>
        <begin position="7"/>
        <end position="33"/>
    </location>
</feature>
<keyword evidence="1" id="KW-1133">Transmembrane helix</keyword>
<evidence type="ECO:0000256" key="1">
    <source>
        <dbReference type="SAM" id="Phobius"/>
    </source>
</evidence>
<feature type="transmembrane region" description="Helical" evidence="1">
    <location>
        <begin position="39"/>
        <end position="57"/>
    </location>
</feature>
<organism evidence="2 3">
    <name type="scientific">Gracilibacillus salinarum</name>
    <dbReference type="NCBI Taxonomy" id="2932255"/>
    <lineage>
        <taxon>Bacteria</taxon>
        <taxon>Bacillati</taxon>
        <taxon>Bacillota</taxon>
        <taxon>Bacilli</taxon>
        <taxon>Bacillales</taxon>
        <taxon>Bacillaceae</taxon>
        <taxon>Gracilibacillus</taxon>
    </lineage>
</organism>
<reference evidence="2 3" key="1">
    <citation type="submission" date="2022-04" db="EMBL/GenBank/DDBJ databases">
        <title>Gracilibacillus sp. isolated from saltern.</title>
        <authorList>
            <person name="Won M."/>
            <person name="Lee C.-M."/>
            <person name="Woen H.-Y."/>
            <person name="Kwon S.-W."/>
        </authorList>
    </citation>
    <scope>NUCLEOTIDE SEQUENCE [LARGE SCALE GENOMIC DNA]</scope>
    <source>
        <strain evidence="2 3">SSPM10-3</strain>
    </source>
</reference>
<evidence type="ECO:0000313" key="3">
    <source>
        <dbReference type="Proteomes" id="UP000831537"/>
    </source>
</evidence>
<sequence>MRLVIGIIIGFIGGFVLGVALSSVIGMAGMLLFQMALGMKYLSVYLGIIGAVTVPVIDYKHNG</sequence>
<dbReference type="EMBL" id="CP095071">
    <property type="protein sequence ID" value="UOQ84938.1"/>
    <property type="molecule type" value="Genomic_DNA"/>
</dbReference>
<evidence type="ECO:0000313" key="2">
    <source>
        <dbReference type="EMBL" id="UOQ84938.1"/>
    </source>
</evidence>
<keyword evidence="3" id="KW-1185">Reference proteome</keyword>
<dbReference type="InterPro" id="IPR046001">
    <property type="entry name" value="DUF5957"/>
</dbReference>
<name>A0ABY4GKQ5_9BACI</name>
<protein>
    <submittedName>
        <fullName evidence="2">DUF5957 family protein</fullName>
    </submittedName>
</protein>
<dbReference type="RefSeq" id="WP_244743455.1">
    <property type="nucleotide sequence ID" value="NZ_CP095071.1"/>
</dbReference>
<accession>A0ABY4GKQ5</accession>
<keyword evidence="1" id="KW-0812">Transmembrane</keyword>
<dbReference type="Proteomes" id="UP000831537">
    <property type="component" value="Chromosome"/>
</dbReference>
<dbReference type="Pfam" id="PF19382">
    <property type="entry name" value="DUF5957"/>
    <property type="match status" value="1"/>
</dbReference>